<evidence type="ECO:0000259" key="4">
    <source>
        <dbReference type="PROSITE" id="PS50853"/>
    </source>
</evidence>
<dbReference type="PANTHER" id="PTHR13817:SF166">
    <property type="entry name" value="NEURONAL IGCAM-RELATED"/>
    <property type="match status" value="1"/>
</dbReference>
<dbReference type="InterPro" id="IPR050964">
    <property type="entry name" value="Striated_Muscle_Regulatory"/>
</dbReference>
<feature type="chain" id="PRO_5028036422" evidence="3">
    <location>
        <begin position="25"/>
        <end position="294"/>
    </location>
</feature>
<dbReference type="KEGG" id="aten:116307900"/>
<dbReference type="PANTHER" id="PTHR13817">
    <property type="entry name" value="TITIN"/>
    <property type="match status" value="1"/>
</dbReference>
<dbReference type="InParanoid" id="A0A6P8J3A4"/>
<gene>
    <name evidence="6" type="primary">LOC116307900</name>
</gene>
<feature type="signal peptide" evidence="3">
    <location>
        <begin position="1"/>
        <end position="24"/>
    </location>
</feature>
<dbReference type="Gene3D" id="2.60.40.10">
    <property type="entry name" value="Immunoglobulins"/>
    <property type="match status" value="2"/>
</dbReference>
<dbReference type="InterPro" id="IPR003961">
    <property type="entry name" value="FN3_dom"/>
</dbReference>
<organism evidence="5 6">
    <name type="scientific">Actinia tenebrosa</name>
    <name type="common">Australian red waratah sea anemone</name>
    <dbReference type="NCBI Taxonomy" id="6105"/>
    <lineage>
        <taxon>Eukaryota</taxon>
        <taxon>Metazoa</taxon>
        <taxon>Cnidaria</taxon>
        <taxon>Anthozoa</taxon>
        <taxon>Hexacorallia</taxon>
        <taxon>Actiniaria</taxon>
        <taxon>Actiniidae</taxon>
        <taxon>Actinia</taxon>
    </lineage>
</organism>
<dbReference type="CDD" id="cd00063">
    <property type="entry name" value="FN3"/>
    <property type="match status" value="2"/>
</dbReference>
<name>A0A6P8J3A4_ACTTE</name>
<accession>A0A6P8J3A4</accession>
<protein>
    <submittedName>
        <fullName evidence="6">Receptor-type tyrosine-protein phosphatase S-like isoform X1</fullName>
    </submittedName>
</protein>
<feature type="domain" description="Fibronectin type-III" evidence="4">
    <location>
        <begin position="71"/>
        <end position="171"/>
    </location>
</feature>
<keyword evidence="1" id="KW-0677">Repeat</keyword>
<dbReference type="OrthoDB" id="10253954at2759"/>
<dbReference type="InterPro" id="IPR036116">
    <property type="entry name" value="FN3_sf"/>
</dbReference>
<dbReference type="GeneID" id="116307900"/>
<evidence type="ECO:0000313" key="5">
    <source>
        <dbReference type="Proteomes" id="UP000515163"/>
    </source>
</evidence>
<evidence type="ECO:0000256" key="2">
    <source>
        <dbReference type="SAM" id="MobiDB-lite"/>
    </source>
</evidence>
<reference evidence="6" key="1">
    <citation type="submission" date="2025-08" db="UniProtKB">
        <authorList>
            <consortium name="RefSeq"/>
        </authorList>
    </citation>
    <scope>IDENTIFICATION</scope>
    <source>
        <tissue evidence="6">Tentacle</tissue>
    </source>
</reference>
<feature type="compositionally biased region" description="Acidic residues" evidence="2">
    <location>
        <begin position="40"/>
        <end position="49"/>
    </location>
</feature>
<keyword evidence="3" id="KW-0732">Signal</keyword>
<dbReference type="Proteomes" id="UP000515163">
    <property type="component" value="Unplaced"/>
</dbReference>
<feature type="domain" description="Fibronectin type-III" evidence="4">
    <location>
        <begin position="173"/>
        <end position="263"/>
    </location>
</feature>
<dbReference type="InterPro" id="IPR013783">
    <property type="entry name" value="Ig-like_fold"/>
</dbReference>
<evidence type="ECO:0000256" key="3">
    <source>
        <dbReference type="SAM" id="SignalP"/>
    </source>
</evidence>
<sequence>MEGTHYKCLIFLFFFYSLNTGGFSQETFTRKPYADIEDEEPLDQEDDYDAGASDAGSGGGGGGTESEPNGAPEALHILKNNATTYTATWNEVPEHLRNGLVINYEVRWIMIRKGNLSTPGHPPFTRCKVNGFSYTMHGLSLCAQYSISVRAYTRVGPGPYSAPVNITTQRPGAPLHFIASLKKNGTVLLTWEKPANTKDSLQSVYTVECESSKFYWKSNKQRTTSLTISNLIPKTNCTFKVFATTECGDSPKSIARVTTAIDRKYNTELNSMYLDILVESRYRNFPIRKVFGSI</sequence>
<keyword evidence="5" id="KW-1185">Reference proteome</keyword>
<evidence type="ECO:0000256" key="1">
    <source>
        <dbReference type="ARBA" id="ARBA00022737"/>
    </source>
</evidence>
<dbReference type="SUPFAM" id="SSF49265">
    <property type="entry name" value="Fibronectin type III"/>
    <property type="match status" value="2"/>
</dbReference>
<proteinExistence type="predicted"/>
<evidence type="ECO:0000313" key="6">
    <source>
        <dbReference type="RefSeq" id="XP_031574084.1"/>
    </source>
</evidence>
<dbReference type="RefSeq" id="XP_031574084.1">
    <property type="nucleotide sequence ID" value="XM_031718224.1"/>
</dbReference>
<dbReference type="Pfam" id="PF00041">
    <property type="entry name" value="fn3"/>
    <property type="match status" value="2"/>
</dbReference>
<feature type="region of interest" description="Disordered" evidence="2">
    <location>
        <begin position="40"/>
        <end position="71"/>
    </location>
</feature>
<dbReference type="PROSITE" id="PS50853">
    <property type="entry name" value="FN3"/>
    <property type="match status" value="2"/>
</dbReference>
<dbReference type="SMART" id="SM00060">
    <property type="entry name" value="FN3"/>
    <property type="match status" value="2"/>
</dbReference>
<dbReference type="AlphaFoldDB" id="A0A6P8J3A4"/>